<evidence type="ECO:0000313" key="4">
    <source>
        <dbReference type="EMBL" id="KAJ1732876.1"/>
    </source>
</evidence>
<organism evidence="4 5">
    <name type="scientific">Coemansia biformis</name>
    <dbReference type="NCBI Taxonomy" id="1286918"/>
    <lineage>
        <taxon>Eukaryota</taxon>
        <taxon>Fungi</taxon>
        <taxon>Fungi incertae sedis</taxon>
        <taxon>Zoopagomycota</taxon>
        <taxon>Kickxellomycotina</taxon>
        <taxon>Kickxellomycetes</taxon>
        <taxon>Kickxellales</taxon>
        <taxon>Kickxellaceae</taxon>
        <taxon>Coemansia</taxon>
    </lineage>
</organism>
<dbReference type="SMART" id="SM00020">
    <property type="entry name" value="Tryp_SPc"/>
    <property type="match status" value="1"/>
</dbReference>
<proteinExistence type="predicted"/>
<dbReference type="PANTHER" id="PTHR24250:SF50">
    <property type="entry name" value="PEPTIDASE S1 DOMAIN-CONTAINING PROTEIN"/>
    <property type="match status" value="1"/>
</dbReference>
<dbReference type="GO" id="GO:0006508">
    <property type="term" value="P:proteolysis"/>
    <property type="evidence" value="ECO:0007669"/>
    <property type="project" value="InterPro"/>
</dbReference>
<reference evidence="4" key="1">
    <citation type="submission" date="2022-07" db="EMBL/GenBank/DDBJ databases">
        <title>Phylogenomic reconstructions and comparative analyses of Kickxellomycotina fungi.</title>
        <authorList>
            <person name="Reynolds N.K."/>
            <person name="Stajich J.E."/>
            <person name="Barry K."/>
            <person name="Grigoriev I.V."/>
            <person name="Crous P."/>
            <person name="Smith M.E."/>
        </authorList>
    </citation>
    <scope>NUCLEOTIDE SEQUENCE</scope>
    <source>
        <strain evidence="4">BCRC 34381</strain>
    </source>
</reference>
<dbReference type="EMBL" id="JANBOI010000187">
    <property type="protein sequence ID" value="KAJ1732876.1"/>
    <property type="molecule type" value="Genomic_DNA"/>
</dbReference>
<dbReference type="SUPFAM" id="SSF50494">
    <property type="entry name" value="Trypsin-like serine proteases"/>
    <property type="match status" value="1"/>
</dbReference>
<dbReference type="InterPro" id="IPR001254">
    <property type="entry name" value="Trypsin_dom"/>
</dbReference>
<feature type="transmembrane region" description="Helical" evidence="2">
    <location>
        <begin position="293"/>
        <end position="319"/>
    </location>
</feature>
<dbReference type="PANTHER" id="PTHR24250">
    <property type="entry name" value="CHYMOTRYPSIN-RELATED"/>
    <property type="match status" value="1"/>
</dbReference>
<dbReference type="GO" id="GO:0004252">
    <property type="term" value="F:serine-type endopeptidase activity"/>
    <property type="evidence" value="ECO:0007669"/>
    <property type="project" value="InterPro"/>
</dbReference>
<accession>A0A9W7YG49</accession>
<keyword evidence="2" id="KW-0812">Transmembrane</keyword>
<protein>
    <recommendedName>
        <fullName evidence="3">Peptidase S1 domain-containing protein</fullName>
    </recommendedName>
</protein>
<evidence type="ECO:0000313" key="5">
    <source>
        <dbReference type="Proteomes" id="UP001143981"/>
    </source>
</evidence>
<dbReference type="PROSITE" id="PS50240">
    <property type="entry name" value="TRYPSIN_DOM"/>
    <property type="match status" value="1"/>
</dbReference>
<keyword evidence="1" id="KW-1015">Disulfide bond</keyword>
<dbReference type="InterPro" id="IPR043504">
    <property type="entry name" value="Peptidase_S1_PA_chymotrypsin"/>
</dbReference>
<dbReference type="Proteomes" id="UP001143981">
    <property type="component" value="Unassembled WGS sequence"/>
</dbReference>
<comment type="caution">
    <text evidence="4">The sequence shown here is derived from an EMBL/GenBank/DDBJ whole genome shotgun (WGS) entry which is preliminary data.</text>
</comment>
<keyword evidence="2" id="KW-1133">Transmembrane helix</keyword>
<dbReference type="InterPro" id="IPR009003">
    <property type="entry name" value="Peptidase_S1_PA"/>
</dbReference>
<dbReference type="Pfam" id="PF00089">
    <property type="entry name" value="Trypsin"/>
    <property type="match status" value="1"/>
</dbReference>
<sequence>AALCALCNAQPMLRALSKRVVGGEDAQSHEYPFAVYVSSPVSTNNTACAGAILTNQLIVTTAFCVYNPSTKSAVDPGGISIGYGNSDRGSQPQAKVKKIIIDSGYDPTTGIDNIALLQVDLATQISATVNRIPVYTGDVKSGDSLTIMGWGSVKPIAVASTNVLNHVNVTVGDDFSCKGPTLYQNSNGRAICTRNILTPGAAPCLGDYGGPLITYDRGIPKLVGLLSSFSTLDGTIDFCANNNTKAYYTHVNYYMSFLEQTTQLSANAFTGNEPLPPANVTVVSGSSGLSKGAIAGISVAGAIALILLCALAYVIRYALQKRQDARHEQRIYELGLQQLADELGGSYEPKASSAISAFHSSGVTPLEEPDLVSRASLVYRYIRNSAYSDMTEQPFSENIPRIAEVGTELTLDSLSKTHRHTDGSPKVMDFLRPDRDGKIADYYRHLLSYELADGEDSADLISL</sequence>
<dbReference type="Gene3D" id="2.40.10.10">
    <property type="entry name" value="Trypsin-like serine proteases"/>
    <property type="match status" value="1"/>
</dbReference>
<name>A0A9W7YG49_9FUNG</name>
<feature type="non-terminal residue" evidence="4">
    <location>
        <position position="1"/>
    </location>
</feature>
<evidence type="ECO:0000256" key="2">
    <source>
        <dbReference type="SAM" id="Phobius"/>
    </source>
</evidence>
<evidence type="ECO:0000256" key="1">
    <source>
        <dbReference type="ARBA" id="ARBA00023157"/>
    </source>
</evidence>
<dbReference type="AlphaFoldDB" id="A0A9W7YG49"/>
<gene>
    <name evidence="4" type="ORF">LPJ61_001836</name>
</gene>
<evidence type="ECO:0000259" key="3">
    <source>
        <dbReference type="PROSITE" id="PS50240"/>
    </source>
</evidence>
<dbReference type="OrthoDB" id="6380398at2759"/>
<keyword evidence="2" id="KW-0472">Membrane</keyword>
<keyword evidence="5" id="KW-1185">Reference proteome</keyword>
<feature type="domain" description="Peptidase S1" evidence="3">
    <location>
        <begin position="20"/>
        <end position="263"/>
    </location>
</feature>